<dbReference type="GO" id="GO:0009055">
    <property type="term" value="F:electron transfer activity"/>
    <property type="evidence" value="ECO:0007669"/>
    <property type="project" value="InterPro"/>
</dbReference>
<evidence type="ECO:0000256" key="3">
    <source>
        <dbReference type="ARBA" id="ARBA00022723"/>
    </source>
</evidence>
<evidence type="ECO:0000256" key="7">
    <source>
        <dbReference type="PIRSR" id="PIRSR000027-2"/>
    </source>
</evidence>
<protein>
    <submittedName>
        <fullName evidence="9">Cytochrome c556</fullName>
    </submittedName>
</protein>
<dbReference type="EMBL" id="JACIEQ010000002">
    <property type="protein sequence ID" value="MBB4022282.1"/>
    <property type="molecule type" value="Genomic_DNA"/>
</dbReference>
<dbReference type="RefSeq" id="WP_054538919.1">
    <property type="nucleotide sequence ID" value="NZ_JACIEQ010000002.1"/>
</dbReference>
<dbReference type="PRINTS" id="PR00608">
    <property type="entry name" value="CYTCHROMECII"/>
</dbReference>
<evidence type="ECO:0000256" key="6">
    <source>
        <dbReference type="PIRSR" id="PIRSR000027-1"/>
    </source>
</evidence>
<feature type="binding site" description="covalent" evidence="7">
    <location>
        <position position="146"/>
    </location>
    <ligand>
        <name>heme c</name>
        <dbReference type="ChEBI" id="CHEBI:61717"/>
    </ligand>
</feature>
<keyword evidence="4" id="KW-0249">Electron transport</keyword>
<keyword evidence="8" id="KW-0732">Signal</keyword>
<dbReference type="Gene3D" id="1.20.120.10">
    <property type="entry name" value="Cytochrome c/b562"/>
    <property type="match status" value="1"/>
</dbReference>
<evidence type="ECO:0000313" key="10">
    <source>
        <dbReference type="Proteomes" id="UP000585681"/>
    </source>
</evidence>
<evidence type="ECO:0000256" key="1">
    <source>
        <dbReference type="ARBA" id="ARBA00022448"/>
    </source>
</evidence>
<keyword evidence="1" id="KW-0813">Transport</keyword>
<feature type="signal peptide" evidence="8">
    <location>
        <begin position="1"/>
        <end position="20"/>
    </location>
</feature>
<dbReference type="PROSITE" id="PS51009">
    <property type="entry name" value="CYTCII"/>
    <property type="match status" value="1"/>
</dbReference>
<evidence type="ECO:0000256" key="2">
    <source>
        <dbReference type="ARBA" id="ARBA00022617"/>
    </source>
</evidence>
<dbReference type="SUPFAM" id="SSF47175">
    <property type="entry name" value="Cytochromes"/>
    <property type="match status" value="1"/>
</dbReference>
<dbReference type="GO" id="GO:0020037">
    <property type="term" value="F:heme binding"/>
    <property type="evidence" value="ECO:0007669"/>
    <property type="project" value="InterPro"/>
</dbReference>
<dbReference type="InterPro" id="IPR012127">
    <property type="entry name" value="Cyt_c_prime"/>
</dbReference>
<dbReference type="InterPro" id="IPR015984">
    <property type="entry name" value="Cyt_c_prime_subgr"/>
</dbReference>
<evidence type="ECO:0000256" key="8">
    <source>
        <dbReference type="SAM" id="SignalP"/>
    </source>
</evidence>
<dbReference type="InterPro" id="IPR010980">
    <property type="entry name" value="Cyt_c/b562"/>
</dbReference>
<feature type="chain" id="PRO_5032452208" evidence="8">
    <location>
        <begin position="21"/>
        <end position="157"/>
    </location>
</feature>
<proteinExistence type="predicted"/>
<dbReference type="InterPro" id="IPR002321">
    <property type="entry name" value="Cyt_c_II"/>
</dbReference>
<evidence type="ECO:0000256" key="5">
    <source>
        <dbReference type="ARBA" id="ARBA00023004"/>
    </source>
</evidence>
<comment type="PTM">
    <text evidence="7">Binds 1 heme group per subunit.</text>
</comment>
<reference evidence="9" key="1">
    <citation type="submission" date="2020-08" db="EMBL/GenBank/DDBJ databases">
        <title>Genomic Encyclopedia of Type Strains, Phase IV (KMG-IV): sequencing the most valuable type-strain genomes for metagenomic binning, comparative biology and taxonomic classification.</title>
        <authorList>
            <person name="Goeker M."/>
        </authorList>
    </citation>
    <scope>NUCLEOTIDE SEQUENCE [LARGE SCALE GENOMIC DNA]</scope>
    <source>
        <strain evidence="9">DSM 105040</strain>
    </source>
</reference>
<dbReference type="Proteomes" id="UP000585681">
    <property type="component" value="Unassembled WGS sequence"/>
</dbReference>
<evidence type="ECO:0000313" key="9">
    <source>
        <dbReference type="EMBL" id="MBB4022282.1"/>
    </source>
</evidence>
<dbReference type="GO" id="GO:0042597">
    <property type="term" value="C:periplasmic space"/>
    <property type="evidence" value="ECO:0007669"/>
    <property type="project" value="InterPro"/>
</dbReference>
<keyword evidence="3 6" id="KW-0479">Metal-binding</keyword>
<sequence length="157" mass="15842">MGTSTKIFGVALGLSLLAGAALGASDEDMAVQAAIKARQAHMDLYAYNLGILGAMAKGDVEYNADIAGGAASNIVTLTSLDQSTLWPEGSDSMAAETRALPAIWDNFPDVMAKSQALVEAAVAMEAAAGTGIDGLRAAIGPLGGACGACHKVYRAPE</sequence>
<comment type="caution">
    <text evidence="9">The sequence shown here is derived from an EMBL/GenBank/DDBJ whole genome shotgun (WGS) entry which is preliminary data.</text>
</comment>
<dbReference type="AlphaFoldDB" id="A0A840CDX0"/>
<keyword evidence="5 6" id="KW-0408">Iron</keyword>
<dbReference type="GO" id="GO:0022900">
    <property type="term" value="P:electron transport chain"/>
    <property type="evidence" value="ECO:0007669"/>
    <property type="project" value="InterPro"/>
</dbReference>
<name>A0A840CDX0_9RHOB</name>
<organism evidence="9 10">
    <name type="scientific">Actibacterium naphthalenivorans</name>
    <dbReference type="NCBI Taxonomy" id="1614693"/>
    <lineage>
        <taxon>Bacteria</taxon>
        <taxon>Pseudomonadati</taxon>
        <taxon>Pseudomonadota</taxon>
        <taxon>Alphaproteobacteria</taxon>
        <taxon>Rhodobacterales</taxon>
        <taxon>Roseobacteraceae</taxon>
        <taxon>Actibacterium</taxon>
    </lineage>
</organism>
<feature type="binding site" description="covalent" evidence="7">
    <location>
        <position position="149"/>
    </location>
    <ligand>
        <name>heme c</name>
        <dbReference type="ChEBI" id="CHEBI:61717"/>
    </ligand>
</feature>
<dbReference type="PIRSF" id="PIRSF000027">
    <property type="entry name" value="Cytc_c_prime"/>
    <property type="match status" value="1"/>
</dbReference>
<dbReference type="GO" id="GO:0005506">
    <property type="term" value="F:iron ion binding"/>
    <property type="evidence" value="ECO:0007669"/>
    <property type="project" value="InterPro"/>
</dbReference>
<keyword evidence="2 7" id="KW-0349">Heme</keyword>
<gene>
    <name evidence="9" type="ORF">GGR17_002091</name>
</gene>
<keyword evidence="10" id="KW-1185">Reference proteome</keyword>
<dbReference type="Pfam" id="PF01322">
    <property type="entry name" value="Cytochrom_C_2"/>
    <property type="match status" value="1"/>
</dbReference>
<evidence type="ECO:0000256" key="4">
    <source>
        <dbReference type="ARBA" id="ARBA00022982"/>
    </source>
</evidence>
<accession>A0A840CDX0</accession>
<feature type="binding site" description="axial binding residue" evidence="6">
    <location>
        <position position="150"/>
    </location>
    <ligand>
        <name>heme c</name>
        <dbReference type="ChEBI" id="CHEBI:61717"/>
    </ligand>
    <ligandPart>
        <name>Fe</name>
        <dbReference type="ChEBI" id="CHEBI:18248"/>
    </ligandPart>
</feature>